<dbReference type="SMART" id="SM00220">
    <property type="entry name" value="S_TKc"/>
    <property type="match status" value="1"/>
</dbReference>
<keyword evidence="4" id="KW-0418">Kinase</keyword>
<reference evidence="4 5" key="1">
    <citation type="submission" date="2014-09" db="EMBL/GenBank/DDBJ databases">
        <authorList>
            <person name="Martin A.A."/>
        </authorList>
    </citation>
    <scope>NUCLEOTIDE SEQUENCE</scope>
    <source>
        <strain evidence="5">ED321</strain>
        <strain evidence="4">ED321 Heterogonic</strain>
    </source>
</reference>
<dbReference type="OrthoDB" id="5979581at2759"/>
<keyword evidence="4" id="KW-0808">Transferase</keyword>
<dbReference type="PROSITE" id="PS50011">
    <property type="entry name" value="PROTEIN_KINASE_DOM"/>
    <property type="match status" value="1"/>
</dbReference>
<keyword evidence="1" id="KW-0547">Nucleotide-binding</keyword>
<dbReference type="PROSITE" id="PS00107">
    <property type="entry name" value="PROTEIN_KINASE_ATP"/>
    <property type="match status" value="1"/>
</dbReference>
<dbReference type="AlphaFoldDB" id="A0A090LCL6"/>
<proteinExistence type="predicted"/>
<dbReference type="InterPro" id="IPR000719">
    <property type="entry name" value="Prot_kinase_dom"/>
</dbReference>
<dbReference type="InterPro" id="IPR011009">
    <property type="entry name" value="Kinase-like_dom_sf"/>
</dbReference>
<dbReference type="GeneID" id="36379877"/>
<reference evidence="6" key="2">
    <citation type="submission" date="2020-12" db="UniProtKB">
        <authorList>
            <consortium name="WormBaseParasite"/>
        </authorList>
    </citation>
    <scope>IDENTIFICATION</scope>
</reference>
<feature type="binding site" evidence="1">
    <location>
        <position position="67"/>
    </location>
    <ligand>
        <name>ATP</name>
        <dbReference type="ChEBI" id="CHEBI:30616"/>
    </ligand>
</feature>
<protein>
    <submittedName>
        <fullName evidence="4">Protein kinase domain and Serine/threonine-/dual specificity protein kinase, catalytic domain and Protein kinase-like domain-containing protein</fullName>
    </submittedName>
</protein>
<evidence type="ECO:0000313" key="5">
    <source>
        <dbReference type="Proteomes" id="UP000035682"/>
    </source>
</evidence>
<dbReference type="PANTHER" id="PTHR11909">
    <property type="entry name" value="CASEIN KINASE-RELATED"/>
    <property type="match status" value="1"/>
</dbReference>
<accession>A0A090LCL6</accession>
<evidence type="ECO:0000256" key="1">
    <source>
        <dbReference type="PROSITE-ProRule" id="PRU10141"/>
    </source>
</evidence>
<dbReference type="WormBase" id="SRAE_2000217400">
    <property type="protein sequence ID" value="SRP02890"/>
    <property type="gene ID" value="WBGene00262383"/>
</dbReference>
<name>A0A090LCL6_STRRB</name>
<keyword evidence="1" id="KW-0067">ATP-binding</keyword>
<dbReference type="WBParaSite" id="SRAE_2000217400.1">
    <property type="protein sequence ID" value="SRAE_2000217400.1"/>
    <property type="gene ID" value="WBGene00262383"/>
</dbReference>
<dbReference type="STRING" id="34506.A0A090LCL6"/>
<dbReference type="EMBL" id="LN609529">
    <property type="protein sequence ID" value="CEF67512.1"/>
    <property type="molecule type" value="Genomic_DNA"/>
</dbReference>
<dbReference type="SUPFAM" id="SSF56112">
    <property type="entry name" value="Protein kinase-like (PK-like)"/>
    <property type="match status" value="1"/>
</dbReference>
<sequence>MTEKTQLQSLICSPINLENNFGDIENLEGLFIDNWSIHEVIGKGAFGYVYRCSTKTKDGTFHDAAIKFEKKQSPGSASFLKMECTILLKLAKMGNMKNFTTLYNTGERCNFDYMIMTLLGPNLFDICAFLPGEKMEIGTWVRVVYQALLAIQSLHEIKYIHLDIKPANFALGHRNDSIRCQILHLLDFGLSRKYGSRTNPKIPIYSAPKQGIEYVGTVTHCSPYAHSRVELSRRDDMWSWLFMCIDLYNELPWREKQDDQEIENFKKSATYQLYCDSLPKHCHIIIDHIMKLGTYDYPDYELCFTHLLAIIKDENVKITDPYQWELLPLETKEILKLSCDSQLKISPILENMQQKLDLLSKETKSDSIGENLKTLRINNVLIGQLQDKINYKECELEITQEDDSINENRDKKNIQKNTSTELKLNKKKKVAKDQVGNCIKIRYAKKKENVHGEIQKDAINKKSTNSIERRKNKSQNSIEKGIILKQNQNKSTTKSKNSHKNENVHKVLDVLPQKKHVKRRRHFKKLPAVDYDPNIMVKIQRRFKDNMLEKCNDKIKTNEIIEERIQKEKNPIIMIEKNNDDDK</sequence>
<keyword evidence="5" id="KW-1185">Reference proteome</keyword>
<evidence type="ECO:0000313" key="7">
    <source>
        <dbReference type="WormBase" id="SRAE_2000217400"/>
    </source>
</evidence>
<gene>
    <name evidence="4 6 7" type="ORF">SRAE_2000217400</name>
</gene>
<evidence type="ECO:0000256" key="2">
    <source>
        <dbReference type="SAM" id="MobiDB-lite"/>
    </source>
</evidence>
<dbReference type="Pfam" id="PF00069">
    <property type="entry name" value="Pkinase"/>
    <property type="match status" value="1"/>
</dbReference>
<dbReference type="InterPro" id="IPR017441">
    <property type="entry name" value="Protein_kinase_ATP_BS"/>
</dbReference>
<evidence type="ECO:0000259" key="3">
    <source>
        <dbReference type="PROSITE" id="PS50011"/>
    </source>
</evidence>
<dbReference type="OMA" id="MECTILL"/>
<organism evidence="4">
    <name type="scientific">Strongyloides ratti</name>
    <name type="common">Parasitic roundworm</name>
    <dbReference type="NCBI Taxonomy" id="34506"/>
    <lineage>
        <taxon>Eukaryota</taxon>
        <taxon>Metazoa</taxon>
        <taxon>Ecdysozoa</taxon>
        <taxon>Nematoda</taxon>
        <taxon>Chromadorea</taxon>
        <taxon>Rhabditida</taxon>
        <taxon>Tylenchina</taxon>
        <taxon>Panagrolaimomorpha</taxon>
        <taxon>Strongyloidoidea</taxon>
        <taxon>Strongyloididae</taxon>
        <taxon>Strongyloides</taxon>
    </lineage>
</organism>
<evidence type="ECO:0000313" key="6">
    <source>
        <dbReference type="WBParaSite" id="SRAE_2000217400.1"/>
    </source>
</evidence>
<dbReference type="Gene3D" id="1.10.510.10">
    <property type="entry name" value="Transferase(Phosphotransferase) domain 1"/>
    <property type="match status" value="1"/>
</dbReference>
<dbReference type="Proteomes" id="UP000035682">
    <property type="component" value="Unplaced"/>
</dbReference>
<feature type="domain" description="Protein kinase" evidence="3">
    <location>
        <begin position="35"/>
        <end position="309"/>
    </location>
</feature>
<evidence type="ECO:0000313" key="4">
    <source>
        <dbReference type="EMBL" id="CEF67512.1"/>
    </source>
</evidence>
<feature type="region of interest" description="Disordered" evidence="2">
    <location>
        <begin position="454"/>
        <end position="502"/>
    </location>
</feature>
<dbReference type="GO" id="GO:0004672">
    <property type="term" value="F:protein kinase activity"/>
    <property type="evidence" value="ECO:0007669"/>
    <property type="project" value="InterPro"/>
</dbReference>
<dbReference type="RefSeq" id="XP_024506712.1">
    <property type="nucleotide sequence ID" value="XM_024653213.1"/>
</dbReference>
<feature type="compositionally biased region" description="Low complexity" evidence="2">
    <location>
        <begin position="485"/>
        <end position="495"/>
    </location>
</feature>
<dbReference type="InterPro" id="IPR050235">
    <property type="entry name" value="CK1_Ser-Thr_kinase"/>
</dbReference>
<dbReference type="GO" id="GO:0005524">
    <property type="term" value="F:ATP binding"/>
    <property type="evidence" value="ECO:0007669"/>
    <property type="project" value="UniProtKB-UniRule"/>
</dbReference>
<dbReference type="CTD" id="36379877"/>